<evidence type="ECO:0000313" key="4">
    <source>
        <dbReference type="EMBL" id="VAH99882.1"/>
    </source>
</evidence>
<proteinExistence type="predicted"/>
<evidence type="ECO:0000313" key="5">
    <source>
        <dbReference type="Proteomes" id="UP000324705"/>
    </source>
</evidence>
<protein>
    <recommendedName>
        <fullName evidence="3">Protein kinase domain-containing protein</fullName>
    </recommendedName>
</protein>
<dbReference type="Gramene" id="TRITD4Av1G260240.1">
    <property type="protein sequence ID" value="TRITD4Av1G260240.1"/>
    <property type="gene ID" value="TRITD4Av1G260240"/>
</dbReference>
<dbReference type="InterPro" id="IPR000719">
    <property type="entry name" value="Prot_kinase_dom"/>
</dbReference>
<dbReference type="Proteomes" id="UP000324705">
    <property type="component" value="Chromosome 4A"/>
</dbReference>
<keyword evidence="5" id="KW-1185">Reference proteome</keyword>
<dbReference type="Gene3D" id="1.10.510.10">
    <property type="entry name" value="Transferase(Phosphotransferase) domain 1"/>
    <property type="match status" value="1"/>
</dbReference>
<reference evidence="4 5" key="1">
    <citation type="submission" date="2017-09" db="EMBL/GenBank/DDBJ databases">
        <authorList>
            <consortium name="International Durum Wheat Genome Sequencing Consortium (IDWGSC)"/>
            <person name="Milanesi L."/>
        </authorList>
    </citation>
    <scope>NUCLEOTIDE SEQUENCE [LARGE SCALE GENOMIC DNA]</scope>
    <source>
        <strain evidence="5">cv. Svevo</strain>
    </source>
</reference>
<name>A0A9R0SS58_TRITD</name>
<sequence>MVLQFWRRPAATQHIAADEQAIVHGLTEDTMARMWASRRTWEDEQLYLVHDQGIPGNSHRTTLAVKKFQSMNPALQVHDNIKYHYNLEMILLASNSHFNIIKVADLIQREDAIMLVYEYPVNGNLRSWLHQPMHLGQPLSWPQRRAIAIGVAKGLCHLHHGCKKPIVHHNISPNNILLDQNFKPVIAGFDGAHMNMAGLGQPLPITDLPPGNFGYAAPEYGRATNQVTEKVDIYSFGVVLLELVTARVANGRGANGLLATWAQKTCNELMANNLKMFKITVDKGIPDQGRYMKEMATMFRLGVDCTVMDPLERPSMLKVLERLRRGRSPFRGLLTF</sequence>
<dbReference type="Pfam" id="PF00069">
    <property type="entry name" value="Pkinase"/>
    <property type="match status" value="1"/>
</dbReference>
<dbReference type="GO" id="GO:0004672">
    <property type="term" value="F:protein kinase activity"/>
    <property type="evidence" value="ECO:0007669"/>
    <property type="project" value="InterPro"/>
</dbReference>
<gene>
    <name evidence="4" type="ORF">TRITD_4Av1G260240</name>
</gene>
<keyword evidence="1" id="KW-0547">Nucleotide-binding</keyword>
<dbReference type="EMBL" id="LT934117">
    <property type="protein sequence ID" value="VAH99882.1"/>
    <property type="molecule type" value="Genomic_DNA"/>
</dbReference>
<feature type="domain" description="Protein kinase" evidence="3">
    <location>
        <begin position="20"/>
        <end position="331"/>
    </location>
</feature>
<dbReference type="InterPro" id="IPR011009">
    <property type="entry name" value="Kinase-like_dom_sf"/>
</dbReference>
<dbReference type="GO" id="GO:0005886">
    <property type="term" value="C:plasma membrane"/>
    <property type="evidence" value="ECO:0007669"/>
    <property type="project" value="TreeGrafter"/>
</dbReference>
<dbReference type="AlphaFoldDB" id="A0A9R0SS58"/>
<dbReference type="PANTHER" id="PTHR27001">
    <property type="entry name" value="OS01G0253100 PROTEIN"/>
    <property type="match status" value="1"/>
</dbReference>
<organism evidence="4 5">
    <name type="scientific">Triticum turgidum subsp. durum</name>
    <name type="common">Durum wheat</name>
    <name type="synonym">Triticum durum</name>
    <dbReference type="NCBI Taxonomy" id="4567"/>
    <lineage>
        <taxon>Eukaryota</taxon>
        <taxon>Viridiplantae</taxon>
        <taxon>Streptophyta</taxon>
        <taxon>Embryophyta</taxon>
        <taxon>Tracheophyta</taxon>
        <taxon>Spermatophyta</taxon>
        <taxon>Magnoliopsida</taxon>
        <taxon>Liliopsida</taxon>
        <taxon>Poales</taxon>
        <taxon>Poaceae</taxon>
        <taxon>BOP clade</taxon>
        <taxon>Pooideae</taxon>
        <taxon>Triticodae</taxon>
        <taxon>Triticeae</taxon>
        <taxon>Triticinae</taxon>
        <taxon>Triticum</taxon>
    </lineage>
</organism>
<dbReference type="OMA" id="WAQKKCN"/>
<evidence type="ECO:0000256" key="1">
    <source>
        <dbReference type="ARBA" id="ARBA00022741"/>
    </source>
</evidence>
<accession>A0A9R0SS58</accession>
<dbReference type="PANTHER" id="PTHR27001:SF944">
    <property type="entry name" value="PROTEIN KINASE DOMAIN-CONTAINING PROTEIN"/>
    <property type="match status" value="1"/>
</dbReference>
<dbReference type="SUPFAM" id="SSF56112">
    <property type="entry name" value="Protein kinase-like (PK-like)"/>
    <property type="match status" value="1"/>
</dbReference>
<evidence type="ECO:0000259" key="3">
    <source>
        <dbReference type="PROSITE" id="PS50011"/>
    </source>
</evidence>
<keyword evidence="2" id="KW-0067">ATP-binding</keyword>
<dbReference type="PROSITE" id="PS50011">
    <property type="entry name" value="PROTEIN_KINASE_DOM"/>
    <property type="match status" value="1"/>
</dbReference>
<evidence type="ECO:0000256" key="2">
    <source>
        <dbReference type="ARBA" id="ARBA00022840"/>
    </source>
</evidence>
<dbReference type="GO" id="GO:0005524">
    <property type="term" value="F:ATP binding"/>
    <property type="evidence" value="ECO:0007669"/>
    <property type="project" value="UniProtKB-KW"/>
</dbReference>